<feature type="compositionally biased region" description="Basic and acidic residues" evidence="3">
    <location>
        <begin position="1"/>
        <end position="22"/>
    </location>
</feature>
<proteinExistence type="predicted"/>
<evidence type="ECO:0000256" key="2">
    <source>
        <dbReference type="ARBA" id="ARBA00022679"/>
    </source>
</evidence>
<keyword evidence="5" id="KW-1185">Reference proteome</keyword>
<feature type="region of interest" description="Disordered" evidence="3">
    <location>
        <begin position="330"/>
        <end position="407"/>
    </location>
</feature>
<name>A0ABW2CWI4_9ACTN</name>
<dbReference type="Pfam" id="PF01075">
    <property type="entry name" value="Glyco_transf_9"/>
    <property type="match status" value="1"/>
</dbReference>
<dbReference type="RefSeq" id="WP_378047799.1">
    <property type="nucleotide sequence ID" value="NZ_JBHSXE010000001.1"/>
</dbReference>
<evidence type="ECO:0000313" key="5">
    <source>
        <dbReference type="Proteomes" id="UP001596380"/>
    </source>
</evidence>
<dbReference type="Gene3D" id="3.40.50.2000">
    <property type="entry name" value="Glycogen Phosphorylase B"/>
    <property type="match status" value="2"/>
</dbReference>
<dbReference type="PANTHER" id="PTHR30160:SF1">
    <property type="entry name" value="LIPOPOLYSACCHARIDE 1,2-N-ACETYLGLUCOSAMINETRANSFERASE-RELATED"/>
    <property type="match status" value="1"/>
</dbReference>
<dbReference type="InterPro" id="IPR051199">
    <property type="entry name" value="LPS_LOS_Heptosyltrfase"/>
</dbReference>
<dbReference type="EMBL" id="JBHSXS010000036">
    <property type="protein sequence ID" value="MFC6885341.1"/>
    <property type="molecule type" value="Genomic_DNA"/>
</dbReference>
<dbReference type="Proteomes" id="UP001596380">
    <property type="component" value="Unassembled WGS sequence"/>
</dbReference>
<evidence type="ECO:0000256" key="3">
    <source>
        <dbReference type="SAM" id="MobiDB-lite"/>
    </source>
</evidence>
<protein>
    <submittedName>
        <fullName evidence="4">Glycosyltransferase family 9 protein</fullName>
    </submittedName>
</protein>
<evidence type="ECO:0000256" key="1">
    <source>
        <dbReference type="ARBA" id="ARBA00022676"/>
    </source>
</evidence>
<feature type="region of interest" description="Disordered" evidence="3">
    <location>
        <begin position="1"/>
        <end position="27"/>
    </location>
</feature>
<dbReference type="PANTHER" id="PTHR30160">
    <property type="entry name" value="TETRAACYLDISACCHARIDE 4'-KINASE-RELATED"/>
    <property type="match status" value="1"/>
</dbReference>
<dbReference type="CDD" id="cd03789">
    <property type="entry name" value="GT9_LPS_heptosyltransferase"/>
    <property type="match status" value="1"/>
</dbReference>
<keyword evidence="2" id="KW-0808">Transferase</keyword>
<comment type="caution">
    <text evidence="4">The sequence shown here is derived from an EMBL/GenBank/DDBJ whole genome shotgun (WGS) entry which is preliminary data.</text>
</comment>
<dbReference type="InterPro" id="IPR002201">
    <property type="entry name" value="Glyco_trans_9"/>
</dbReference>
<gene>
    <name evidence="4" type="ORF">ACFQKB_36670</name>
</gene>
<sequence length="407" mass="41815">MTGPDPEPRGGREPEPRGDPGRGPDAPRALVLRALGLGDLLTAVPALRALRRGLPGRRITLAAPRALAPLALLTGAVDDVLPASGLDPLPPCGPLELAVNLHGRGPRSHRVLRALGPGRLLAFAHPSVLGSEGPPWEPDEHEVQRWCRLVAAYGFDADPRELDLPAPPVPSPAPGAVVVHPGAGSPARRWPAERYAAVAAGLRERGEHVVVTGGPDETEVAGAVTAAAGLDPSDDLSGRTGPLELAALVAGARLVVCGDTGTGHLATAYGTPSVLLFGPVAPGLWGPPPERREHRVLWAGRHGDPHGAAPDPGLLEICVARVADTAARALTGAGRGPAPEDPPGPQGGRHETSARRGDRRRGLPRLPPVRGPAGAGHLGHLPGQPADRDGAQRRAPDPAQGLQVPEA</sequence>
<reference evidence="5" key="1">
    <citation type="journal article" date="2019" name="Int. J. Syst. Evol. Microbiol.">
        <title>The Global Catalogue of Microorganisms (GCM) 10K type strain sequencing project: providing services to taxonomists for standard genome sequencing and annotation.</title>
        <authorList>
            <consortium name="The Broad Institute Genomics Platform"/>
            <consortium name="The Broad Institute Genome Sequencing Center for Infectious Disease"/>
            <person name="Wu L."/>
            <person name="Ma J."/>
        </authorList>
    </citation>
    <scope>NUCLEOTIDE SEQUENCE [LARGE SCALE GENOMIC DNA]</scope>
    <source>
        <strain evidence="5">JCM 3369</strain>
    </source>
</reference>
<dbReference type="SUPFAM" id="SSF53756">
    <property type="entry name" value="UDP-Glycosyltransferase/glycogen phosphorylase"/>
    <property type="match status" value="1"/>
</dbReference>
<accession>A0ABW2CWI4</accession>
<organism evidence="4 5">
    <name type="scientific">Actinomadura yumaensis</name>
    <dbReference type="NCBI Taxonomy" id="111807"/>
    <lineage>
        <taxon>Bacteria</taxon>
        <taxon>Bacillati</taxon>
        <taxon>Actinomycetota</taxon>
        <taxon>Actinomycetes</taxon>
        <taxon>Streptosporangiales</taxon>
        <taxon>Thermomonosporaceae</taxon>
        <taxon>Actinomadura</taxon>
    </lineage>
</organism>
<evidence type="ECO:0000313" key="4">
    <source>
        <dbReference type="EMBL" id="MFC6885341.1"/>
    </source>
</evidence>
<keyword evidence="1" id="KW-0328">Glycosyltransferase</keyword>
<feature type="compositionally biased region" description="Basic and acidic residues" evidence="3">
    <location>
        <begin position="386"/>
        <end position="396"/>
    </location>
</feature>